<evidence type="ECO:0000256" key="2">
    <source>
        <dbReference type="SAM" id="Phobius"/>
    </source>
</evidence>
<keyword evidence="2" id="KW-1133">Transmembrane helix</keyword>
<reference evidence="4 5" key="1">
    <citation type="submission" date="2012-04" db="EMBL/GenBank/DDBJ databases">
        <title>The Genome Sequence of Saprolegnia declina VS20.</title>
        <authorList>
            <consortium name="The Broad Institute Genome Sequencing Platform"/>
            <person name="Russ C."/>
            <person name="Nusbaum C."/>
            <person name="Tyler B."/>
            <person name="van West P."/>
            <person name="Dieguez-Uribeondo J."/>
            <person name="de Bruijn I."/>
            <person name="Tripathy S."/>
            <person name="Jiang R."/>
            <person name="Young S.K."/>
            <person name="Zeng Q."/>
            <person name="Gargeya S."/>
            <person name="Fitzgerald M."/>
            <person name="Haas B."/>
            <person name="Abouelleil A."/>
            <person name="Alvarado L."/>
            <person name="Arachchi H.M."/>
            <person name="Berlin A."/>
            <person name="Chapman S.B."/>
            <person name="Goldberg J."/>
            <person name="Griggs A."/>
            <person name="Gujja S."/>
            <person name="Hansen M."/>
            <person name="Howarth C."/>
            <person name="Imamovic A."/>
            <person name="Larimer J."/>
            <person name="McCowen C."/>
            <person name="Montmayeur A."/>
            <person name="Murphy C."/>
            <person name="Neiman D."/>
            <person name="Pearson M."/>
            <person name="Priest M."/>
            <person name="Roberts A."/>
            <person name="Saif S."/>
            <person name="Shea T."/>
            <person name="Sisk P."/>
            <person name="Sykes S."/>
            <person name="Wortman J."/>
            <person name="Nusbaum C."/>
            <person name="Birren B."/>
        </authorList>
    </citation>
    <scope>NUCLEOTIDE SEQUENCE [LARGE SCALE GENOMIC DNA]</scope>
    <source>
        <strain evidence="4 5">VS20</strain>
    </source>
</reference>
<evidence type="ECO:0000256" key="1">
    <source>
        <dbReference type="SAM" id="MobiDB-lite"/>
    </source>
</evidence>
<dbReference type="InterPro" id="IPR011009">
    <property type="entry name" value="Kinase-like_dom_sf"/>
</dbReference>
<dbReference type="AlphaFoldDB" id="T0S4T0"/>
<evidence type="ECO:0000313" key="4">
    <source>
        <dbReference type="EMBL" id="EQC40068.1"/>
    </source>
</evidence>
<sequence length="588" mass="63000">MQRTTAPAPTTPDNSIAAGWASWARSRSTEVAAFKTLCAGARISQAPDAMRACCGTGNATSCAWFAQAPGLDAWGIYNATASAAATPMANTTLYNVSVWTSCAQIATLQLTKLHIDFDAAAPLDHMLDSLTFKSNLMTSFPISLFRNSISSTSPVTYTFENNRFEEPIPSLTPSVCLNLNAAIQNNQVVGTQGAAIVCNCSTPTPTCSIPEPTPAPTLAPTLLPTTTSAPTPAPTSENDSSSNTGLIIGVVLGAAVLIALCVFGVRRLQRARKTHIDHTIPLASDEPLSPASASGSHFGLTDYKPQISPGIRLSRVEERRPLSHPSSLGPDELPTVAVECIAPLPSRRRIWSGTLDGSPVVVQRLGSPSDEKRSRYITSVKELAGWRHPHVQRVLSIVANTTENGEVSTLVEAMPGGTLANVLLSHPLLWPEKLRLCYQIAAGLEFAHAHAVWPRAVCLTSSRVLLDADRKCKLNILDYVDMSVDESDDDDDGFAWRGMPWEAPEVLSEQSHRTDAADMYAFGVICCEIAMGSRPTKTWLHARAYEEDPTLAACPSFFQSVVFACLDVNPAKRPTASTVAGEFGGMKE</sequence>
<feature type="domain" description="Protein kinase" evidence="3">
    <location>
        <begin position="322"/>
        <end position="588"/>
    </location>
</feature>
<dbReference type="InterPro" id="IPR000719">
    <property type="entry name" value="Prot_kinase_dom"/>
</dbReference>
<dbReference type="eggNOG" id="KOG1187">
    <property type="taxonomic scope" value="Eukaryota"/>
</dbReference>
<organism evidence="4 5">
    <name type="scientific">Saprolegnia diclina (strain VS20)</name>
    <dbReference type="NCBI Taxonomy" id="1156394"/>
    <lineage>
        <taxon>Eukaryota</taxon>
        <taxon>Sar</taxon>
        <taxon>Stramenopiles</taxon>
        <taxon>Oomycota</taxon>
        <taxon>Saprolegniomycetes</taxon>
        <taxon>Saprolegniales</taxon>
        <taxon>Saprolegniaceae</taxon>
        <taxon>Saprolegnia</taxon>
    </lineage>
</organism>
<name>T0S4T0_SAPDV</name>
<dbReference type="VEuPathDB" id="FungiDB:SDRG_02723"/>
<evidence type="ECO:0000313" key="5">
    <source>
        <dbReference type="Proteomes" id="UP000030762"/>
    </source>
</evidence>
<keyword evidence="4" id="KW-0808">Transferase</keyword>
<dbReference type="InParanoid" id="T0S4T0"/>
<keyword evidence="2" id="KW-0812">Transmembrane</keyword>
<keyword evidence="2" id="KW-0472">Membrane</keyword>
<dbReference type="SUPFAM" id="SSF56112">
    <property type="entry name" value="Protein kinase-like (PK-like)"/>
    <property type="match status" value="1"/>
</dbReference>
<dbReference type="GO" id="GO:0005524">
    <property type="term" value="F:ATP binding"/>
    <property type="evidence" value="ECO:0007669"/>
    <property type="project" value="InterPro"/>
</dbReference>
<protein>
    <submittedName>
        <fullName evidence="4">TKL/LISK protein kinase</fullName>
    </submittedName>
</protein>
<proteinExistence type="predicted"/>
<dbReference type="RefSeq" id="XP_008606542.1">
    <property type="nucleotide sequence ID" value="XM_008608320.1"/>
</dbReference>
<dbReference type="Gene3D" id="1.10.510.10">
    <property type="entry name" value="Transferase(Phosphotransferase) domain 1"/>
    <property type="match status" value="1"/>
</dbReference>
<dbReference type="PANTHER" id="PTHR48007:SF4">
    <property type="entry name" value="LEUCINE-RICH REPEAT RECEPTOR-LIKE PROTEIN KINASE PXC1"/>
    <property type="match status" value="1"/>
</dbReference>
<feature type="compositionally biased region" description="Low complexity" evidence="1">
    <location>
        <begin position="218"/>
        <end position="236"/>
    </location>
</feature>
<feature type="transmembrane region" description="Helical" evidence="2">
    <location>
        <begin position="245"/>
        <end position="265"/>
    </location>
</feature>
<dbReference type="GO" id="GO:0004672">
    <property type="term" value="F:protein kinase activity"/>
    <property type="evidence" value="ECO:0007669"/>
    <property type="project" value="InterPro"/>
</dbReference>
<feature type="region of interest" description="Disordered" evidence="1">
    <location>
        <begin position="214"/>
        <end position="242"/>
    </location>
</feature>
<keyword evidence="4" id="KW-0418">Kinase</keyword>
<dbReference type="STRING" id="1156394.T0S4T0"/>
<dbReference type="EMBL" id="JH767137">
    <property type="protein sequence ID" value="EQC40068.1"/>
    <property type="molecule type" value="Genomic_DNA"/>
</dbReference>
<dbReference type="PROSITE" id="PS50011">
    <property type="entry name" value="PROTEIN_KINASE_DOM"/>
    <property type="match status" value="1"/>
</dbReference>
<dbReference type="InterPro" id="IPR001245">
    <property type="entry name" value="Ser-Thr/Tyr_kinase_cat_dom"/>
</dbReference>
<gene>
    <name evidence="4" type="ORF">SDRG_02723</name>
</gene>
<accession>T0S4T0</accession>
<dbReference type="OrthoDB" id="6718656at2759"/>
<keyword evidence="5" id="KW-1185">Reference proteome</keyword>
<dbReference type="GeneID" id="19943450"/>
<dbReference type="Pfam" id="PF07714">
    <property type="entry name" value="PK_Tyr_Ser-Thr"/>
    <property type="match status" value="1"/>
</dbReference>
<dbReference type="Proteomes" id="UP000030762">
    <property type="component" value="Unassembled WGS sequence"/>
</dbReference>
<dbReference type="InterPro" id="IPR046959">
    <property type="entry name" value="PRK1-6/SRF4-like"/>
</dbReference>
<dbReference type="OMA" id="ICCEIAM"/>
<dbReference type="PANTHER" id="PTHR48007">
    <property type="entry name" value="LEUCINE-RICH REPEAT RECEPTOR-LIKE PROTEIN KINASE PXC1"/>
    <property type="match status" value="1"/>
</dbReference>
<evidence type="ECO:0000259" key="3">
    <source>
        <dbReference type="PROSITE" id="PS50011"/>
    </source>
</evidence>